<organism evidence="2 3">
    <name type="scientific">Dendrobium thyrsiflorum</name>
    <name type="common">Pinecone-like raceme dendrobium</name>
    <name type="synonym">Orchid</name>
    <dbReference type="NCBI Taxonomy" id="117978"/>
    <lineage>
        <taxon>Eukaryota</taxon>
        <taxon>Viridiplantae</taxon>
        <taxon>Streptophyta</taxon>
        <taxon>Embryophyta</taxon>
        <taxon>Tracheophyta</taxon>
        <taxon>Spermatophyta</taxon>
        <taxon>Magnoliopsida</taxon>
        <taxon>Liliopsida</taxon>
        <taxon>Asparagales</taxon>
        <taxon>Orchidaceae</taxon>
        <taxon>Epidendroideae</taxon>
        <taxon>Malaxideae</taxon>
        <taxon>Dendrobiinae</taxon>
        <taxon>Dendrobium</taxon>
    </lineage>
</organism>
<protein>
    <submittedName>
        <fullName evidence="2">Uncharacterized protein</fullName>
    </submittedName>
</protein>
<reference evidence="2 3" key="1">
    <citation type="journal article" date="2024" name="Plant Biotechnol. J.">
        <title>Dendrobium thyrsiflorum genome and its molecular insights into genes involved in important horticultural traits.</title>
        <authorList>
            <person name="Chen B."/>
            <person name="Wang J.Y."/>
            <person name="Zheng P.J."/>
            <person name="Li K.L."/>
            <person name="Liang Y.M."/>
            <person name="Chen X.F."/>
            <person name="Zhang C."/>
            <person name="Zhao X."/>
            <person name="He X."/>
            <person name="Zhang G.Q."/>
            <person name="Liu Z.J."/>
            <person name="Xu Q."/>
        </authorList>
    </citation>
    <scope>NUCLEOTIDE SEQUENCE [LARGE SCALE GENOMIC DNA]</scope>
    <source>
        <strain evidence="2">GZMU011</strain>
    </source>
</reference>
<feature type="compositionally biased region" description="Basic and acidic residues" evidence="1">
    <location>
        <begin position="98"/>
        <end position="116"/>
    </location>
</feature>
<dbReference type="EMBL" id="JANQDX010000017">
    <property type="protein sequence ID" value="KAL0908583.1"/>
    <property type="molecule type" value="Genomic_DNA"/>
</dbReference>
<gene>
    <name evidence="2" type="ORF">M5K25_023085</name>
</gene>
<dbReference type="Proteomes" id="UP001552299">
    <property type="component" value="Unassembled WGS sequence"/>
</dbReference>
<dbReference type="AlphaFoldDB" id="A0ABD0U7C5"/>
<proteinExistence type="predicted"/>
<accession>A0ABD0U7C5</accession>
<sequence>MVELNDSCPCCGHKRRRPVLDRWKSCPVSFMGDAIPRPAKFSRSSSLPSHSCVAAVREDPRLNAAAGPSSTRIPTPALSSLVLRPATSFPITLEDTPVPDKKEKEKQEETDNDKNDKRKVKIWRGESVKITIKCKCGSVQKVEF</sequence>
<comment type="caution">
    <text evidence="2">The sequence shown here is derived from an EMBL/GenBank/DDBJ whole genome shotgun (WGS) entry which is preliminary data.</text>
</comment>
<keyword evidence="3" id="KW-1185">Reference proteome</keyword>
<evidence type="ECO:0000313" key="3">
    <source>
        <dbReference type="Proteomes" id="UP001552299"/>
    </source>
</evidence>
<evidence type="ECO:0000313" key="2">
    <source>
        <dbReference type="EMBL" id="KAL0908583.1"/>
    </source>
</evidence>
<name>A0ABD0U7C5_DENTH</name>
<feature type="region of interest" description="Disordered" evidence="1">
    <location>
        <begin position="90"/>
        <end position="119"/>
    </location>
</feature>
<evidence type="ECO:0000256" key="1">
    <source>
        <dbReference type="SAM" id="MobiDB-lite"/>
    </source>
</evidence>